<dbReference type="Proteomes" id="UP000823388">
    <property type="component" value="Chromosome 6K"/>
</dbReference>
<reference evidence="1 2" key="1">
    <citation type="submission" date="2020-05" db="EMBL/GenBank/DDBJ databases">
        <title>WGS assembly of Panicum virgatum.</title>
        <authorList>
            <person name="Lovell J.T."/>
            <person name="Jenkins J."/>
            <person name="Shu S."/>
            <person name="Juenger T.E."/>
            <person name="Schmutz J."/>
        </authorList>
    </citation>
    <scope>NUCLEOTIDE SEQUENCE [LARGE SCALE GENOMIC DNA]</scope>
    <source>
        <strain evidence="2">cv. AP13</strain>
    </source>
</reference>
<keyword evidence="2" id="KW-1185">Reference proteome</keyword>
<accession>A0A8T0RGL9</accession>
<proteinExistence type="predicted"/>
<comment type="caution">
    <text evidence="1">The sequence shown here is derived from an EMBL/GenBank/DDBJ whole genome shotgun (WGS) entry which is preliminary data.</text>
</comment>
<gene>
    <name evidence="1" type="ORF">PVAP13_6KG290300</name>
</gene>
<name>A0A8T0RGL9_PANVG</name>
<dbReference type="AlphaFoldDB" id="A0A8T0RGL9"/>
<protein>
    <submittedName>
        <fullName evidence="1">Uncharacterized protein</fullName>
    </submittedName>
</protein>
<organism evidence="1 2">
    <name type="scientific">Panicum virgatum</name>
    <name type="common">Blackwell switchgrass</name>
    <dbReference type="NCBI Taxonomy" id="38727"/>
    <lineage>
        <taxon>Eukaryota</taxon>
        <taxon>Viridiplantae</taxon>
        <taxon>Streptophyta</taxon>
        <taxon>Embryophyta</taxon>
        <taxon>Tracheophyta</taxon>
        <taxon>Spermatophyta</taxon>
        <taxon>Magnoliopsida</taxon>
        <taxon>Liliopsida</taxon>
        <taxon>Poales</taxon>
        <taxon>Poaceae</taxon>
        <taxon>PACMAD clade</taxon>
        <taxon>Panicoideae</taxon>
        <taxon>Panicodae</taxon>
        <taxon>Paniceae</taxon>
        <taxon>Panicinae</taxon>
        <taxon>Panicum</taxon>
        <taxon>Panicum sect. Hiantes</taxon>
    </lineage>
</organism>
<sequence>MEACEGEVCRIWCFGINSWQLMYRSHVLFGVSAGSSGGDDKSVHRVQRGSWRVRGVVERGAALSPAAAAARTSGTFGACPRLMRAQGCFDPVPRDRWLLRLLSKLSCEVGVPVLR</sequence>
<evidence type="ECO:0000313" key="1">
    <source>
        <dbReference type="EMBL" id="KAG2584276.1"/>
    </source>
</evidence>
<evidence type="ECO:0000313" key="2">
    <source>
        <dbReference type="Proteomes" id="UP000823388"/>
    </source>
</evidence>
<dbReference type="EMBL" id="CM029047">
    <property type="protein sequence ID" value="KAG2584276.1"/>
    <property type="molecule type" value="Genomic_DNA"/>
</dbReference>